<name>A0AAN7JSD0_9MYRT</name>
<dbReference type="InterPro" id="IPR032675">
    <property type="entry name" value="LRR_dom_sf"/>
</dbReference>
<dbReference type="AlphaFoldDB" id="A0AAN7JSD0"/>
<sequence length="100" mass="10990">MKPKGQKLQSVFFTAAVITIILCVAGGAHAQNQTQTTTDPDEAKLDFRNFCRKVYAIGVTGPIPDELWTLIYLFDLNLGQNVLTGSLSPSIGNLTRMQYL</sequence>
<keyword evidence="1" id="KW-0732">Signal</keyword>
<evidence type="ECO:0000313" key="3">
    <source>
        <dbReference type="Proteomes" id="UP001345219"/>
    </source>
</evidence>
<gene>
    <name evidence="2" type="ORF">SAY87_021924</name>
</gene>
<accession>A0AAN7JSD0</accession>
<evidence type="ECO:0000256" key="1">
    <source>
        <dbReference type="SAM" id="SignalP"/>
    </source>
</evidence>
<proteinExistence type="predicted"/>
<comment type="caution">
    <text evidence="2">The sequence shown here is derived from an EMBL/GenBank/DDBJ whole genome shotgun (WGS) entry which is preliminary data.</text>
</comment>
<feature type="chain" id="PRO_5043038512" evidence="1">
    <location>
        <begin position="31"/>
        <end position="100"/>
    </location>
</feature>
<dbReference type="SUPFAM" id="SSF52058">
    <property type="entry name" value="L domain-like"/>
    <property type="match status" value="1"/>
</dbReference>
<dbReference type="EMBL" id="JAXIOK010000016">
    <property type="protein sequence ID" value="KAK4753126.1"/>
    <property type="molecule type" value="Genomic_DNA"/>
</dbReference>
<feature type="signal peptide" evidence="1">
    <location>
        <begin position="1"/>
        <end position="30"/>
    </location>
</feature>
<reference evidence="2 3" key="1">
    <citation type="journal article" date="2023" name="Hortic Res">
        <title>Pangenome of water caltrop reveals structural variations and asymmetric subgenome divergence after allopolyploidization.</title>
        <authorList>
            <person name="Zhang X."/>
            <person name="Chen Y."/>
            <person name="Wang L."/>
            <person name="Yuan Y."/>
            <person name="Fang M."/>
            <person name="Shi L."/>
            <person name="Lu R."/>
            <person name="Comes H.P."/>
            <person name="Ma Y."/>
            <person name="Chen Y."/>
            <person name="Huang G."/>
            <person name="Zhou Y."/>
            <person name="Zheng Z."/>
            <person name="Qiu Y."/>
        </authorList>
    </citation>
    <scope>NUCLEOTIDE SEQUENCE [LARGE SCALE GENOMIC DNA]</scope>
    <source>
        <tissue evidence="2">Roots</tissue>
    </source>
</reference>
<organism evidence="2 3">
    <name type="scientific">Trapa incisa</name>
    <dbReference type="NCBI Taxonomy" id="236973"/>
    <lineage>
        <taxon>Eukaryota</taxon>
        <taxon>Viridiplantae</taxon>
        <taxon>Streptophyta</taxon>
        <taxon>Embryophyta</taxon>
        <taxon>Tracheophyta</taxon>
        <taxon>Spermatophyta</taxon>
        <taxon>Magnoliopsida</taxon>
        <taxon>eudicotyledons</taxon>
        <taxon>Gunneridae</taxon>
        <taxon>Pentapetalae</taxon>
        <taxon>rosids</taxon>
        <taxon>malvids</taxon>
        <taxon>Myrtales</taxon>
        <taxon>Lythraceae</taxon>
        <taxon>Trapa</taxon>
    </lineage>
</organism>
<protein>
    <submittedName>
        <fullName evidence="2">Uncharacterized protein</fullName>
    </submittedName>
</protein>
<keyword evidence="3" id="KW-1185">Reference proteome</keyword>
<evidence type="ECO:0000313" key="2">
    <source>
        <dbReference type="EMBL" id="KAK4753126.1"/>
    </source>
</evidence>
<dbReference type="Proteomes" id="UP001345219">
    <property type="component" value="Chromosome 16"/>
</dbReference>
<dbReference type="Gene3D" id="3.80.10.10">
    <property type="entry name" value="Ribonuclease Inhibitor"/>
    <property type="match status" value="1"/>
</dbReference>